<evidence type="ECO:0000256" key="4">
    <source>
        <dbReference type="ARBA" id="ARBA00022631"/>
    </source>
</evidence>
<dbReference type="NCBIfam" id="TIGR03164">
    <property type="entry name" value="UHCUDC"/>
    <property type="match status" value="1"/>
</dbReference>
<feature type="domain" description="Oxo-4-hydroxy-4-carboxy-5-ureidoimidazoline decarboxylase" evidence="7">
    <location>
        <begin position="13"/>
        <end position="166"/>
    </location>
</feature>
<protein>
    <recommendedName>
        <fullName evidence="3">2-oxo-4-hydroxy-4-carboxy-5-ureidoimidazoline decarboxylase</fullName>
        <ecNumber evidence="3">4.1.1.97</ecNumber>
    </recommendedName>
</protein>
<keyword evidence="6 8" id="KW-0456">Lyase</keyword>
<dbReference type="InterPro" id="IPR018020">
    <property type="entry name" value="OHCU_decarboxylase"/>
</dbReference>
<dbReference type="RefSeq" id="WP_184100198.1">
    <property type="nucleotide sequence ID" value="NZ_JACHHN010000004.1"/>
</dbReference>
<dbReference type="PANTHER" id="PTHR43466">
    <property type="entry name" value="2-OXO-4-HYDROXY-4-CARBOXY-5-UREIDOIMIDAZOLINE DECARBOXYLASE-RELATED"/>
    <property type="match status" value="1"/>
</dbReference>
<dbReference type="SUPFAM" id="SSF158694">
    <property type="entry name" value="UraD-Like"/>
    <property type="match status" value="1"/>
</dbReference>
<evidence type="ECO:0000313" key="9">
    <source>
        <dbReference type="Proteomes" id="UP000543030"/>
    </source>
</evidence>
<dbReference type="EMBL" id="JACHHN010000004">
    <property type="protein sequence ID" value="MBB5191319.1"/>
    <property type="molecule type" value="Genomic_DNA"/>
</dbReference>
<comment type="catalytic activity">
    <reaction evidence="1">
        <text>5-hydroxy-2-oxo-4-ureido-2,5-dihydro-1H-imidazole-5-carboxylate + H(+) = (S)-allantoin + CO2</text>
        <dbReference type="Rhea" id="RHEA:26301"/>
        <dbReference type="ChEBI" id="CHEBI:15378"/>
        <dbReference type="ChEBI" id="CHEBI:15678"/>
        <dbReference type="ChEBI" id="CHEBI:16526"/>
        <dbReference type="ChEBI" id="CHEBI:58639"/>
        <dbReference type="EC" id="4.1.1.97"/>
    </reaction>
</comment>
<dbReference type="UniPathway" id="UPA00394">
    <property type="reaction ID" value="UER00652"/>
</dbReference>
<dbReference type="Gene3D" id="1.10.3330.10">
    <property type="entry name" value="Oxo-4-hydroxy-4-carboxy-5-ureidoimidazoline decarboxylase"/>
    <property type="match status" value="1"/>
</dbReference>
<evidence type="ECO:0000256" key="3">
    <source>
        <dbReference type="ARBA" id="ARBA00012257"/>
    </source>
</evidence>
<keyword evidence="4" id="KW-0659">Purine metabolism</keyword>
<evidence type="ECO:0000256" key="1">
    <source>
        <dbReference type="ARBA" id="ARBA00001163"/>
    </source>
</evidence>
<evidence type="ECO:0000259" key="7">
    <source>
        <dbReference type="Pfam" id="PF09349"/>
    </source>
</evidence>
<name>A0A840RCW8_9NEIS</name>
<evidence type="ECO:0000256" key="2">
    <source>
        <dbReference type="ARBA" id="ARBA00004754"/>
    </source>
</evidence>
<reference evidence="8 9" key="1">
    <citation type="submission" date="2020-08" db="EMBL/GenBank/DDBJ databases">
        <title>Genomic Encyclopedia of Type Strains, Phase IV (KMG-IV): sequencing the most valuable type-strain genomes for metagenomic binning, comparative biology and taxonomic classification.</title>
        <authorList>
            <person name="Goeker M."/>
        </authorList>
    </citation>
    <scope>NUCLEOTIDE SEQUENCE [LARGE SCALE GENOMIC DNA]</scope>
    <source>
        <strain evidence="8 9">DSM 18233</strain>
    </source>
</reference>
<dbReference type="InterPro" id="IPR036778">
    <property type="entry name" value="OHCU_decarboxylase_sf"/>
</dbReference>
<dbReference type="GO" id="GO:0006144">
    <property type="term" value="P:purine nucleobase metabolic process"/>
    <property type="evidence" value="ECO:0007669"/>
    <property type="project" value="UniProtKB-KW"/>
</dbReference>
<keyword evidence="5" id="KW-0210">Decarboxylase</keyword>
<dbReference type="InterPro" id="IPR017580">
    <property type="entry name" value="OHCU_decarboxylase-1"/>
</dbReference>
<proteinExistence type="predicted"/>
<dbReference type="GO" id="GO:0051997">
    <property type="term" value="F:2-oxo-4-hydroxy-4-carboxy-5-ureidoimidazoline decarboxylase activity"/>
    <property type="evidence" value="ECO:0007669"/>
    <property type="project" value="UniProtKB-EC"/>
</dbReference>
<evidence type="ECO:0000256" key="5">
    <source>
        <dbReference type="ARBA" id="ARBA00022793"/>
    </source>
</evidence>
<dbReference type="GO" id="GO:0000255">
    <property type="term" value="P:allantoin metabolic process"/>
    <property type="evidence" value="ECO:0007669"/>
    <property type="project" value="InterPro"/>
</dbReference>
<keyword evidence="9" id="KW-1185">Reference proteome</keyword>
<sequence length="174" mass="18968">MPIVYTLAGLSGLSQPDFVAALGDLYEHSPWVAQGAWAARPFASIDDLLAALSHTMRSATPAQQLALIRAHPELAGRAAVRGELTAHSTSEQHGAGLDQCSPQEFAQIQRLNSAWQHKFGFPFVIAVHGLDRAAIIARMEQRMTQDLPAEKAEALEQIDRIAALRLTRKLMPPD</sequence>
<gene>
    <name evidence="8" type="ORF">HNQ50_002049</name>
</gene>
<organism evidence="8 9">
    <name type="scientific">Silvimonas terrae</name>
    <dbReference type="NCBI Taxonomy" id="300266"/>
    <lineage>
        <taxon>Bacteria</taxon>
        <taxon>Pseudomonadati</taxon>
        <taxon>Pseudomonadota</taxon>
        <taxon>Betaproteobacteria</taxon>
        <taxon>Neisseriales</taxon>
        <taxon>Chitinibacteraceae</taxon>
        <taxon>Silvimonas</taxon>
    </lineage>
</organism>
<evidence type="ECO:0000313" key="8">
    <source>
        <dbReference type="EMBL" id="MBB5191319.1"/>
    </source>
</evidence>
<dbReference type="PANTHER" id="PTHR43466:SF1">
    <property type="entry name" value="2-OXO-4-HYDROXY-4-CARBOXY-5-UREIDOIMIDAZOLINE DECARBOXYLASE-RELATED"/>
    <property type="match status" value="1"/>
</dbReference>
<dbReference type="AlphaFoldDB" id="A0A840RCW8"/>
<evidence type="ECO:0000256" key="6">
    <source>
        <dbReference type="ARBA" id="ARBA00023239"/>
    </source>
</evidence>
<comment type="caution">
    <text evidence="8">The sequence shown here is derived from an EMBL/GenBank/DDBJ whole genome shotgun (WGS) entry which is preliminary data.</text>
</comment>
<accession>A0A840RCW8</accession>
<dbReference type="EC" id="4.1.1.97" evidence="3"/>
<comment type="pathway">
    <text evidence="2">Purine metabolism; urate degradation; (S)-allantoin from urate: step 3/3.</text>
</comment>
<dbReference type="Proteomes" id="UP000543030">
    <property type="component" value="Unassembled WGS sequence"/>
</dbReference>
<dbReference type="Pfam" id="PF09349">
    <property type="entry name" value="OHCU_decarbox"/>
    <property type="match status" value="1"/>
</dbReference>
<dbReference type="GO" id="GO:0019628">
    <property type="term" value="P:urate catabolic process"/>
    <property type="evidence" value="ECO:0007669"/>
    <property type="project" value="UniProtKB-UniPathway"/>
</dbReference>